<reference evidence="2 3" key="2">
    <citation type="submission" date="2019-11" db="EMBL/GenBank/DDBJ databases">
        <title>A de novo genome assembly of a pear dwarfing rootstock.</title>
        <authorList>
            <person name="Wang F."/>
            <person name="Wang J."/>
            <person name="Li S."/>
            <person name="Zhang Y."/>
            <person name="Fang M."/>
            <person name="Ma L."/>
            <person name="Zhao Y."/>
            <person name="Jiang S."/>
        </authorList>
    </citation>
    <scope>NUCLEOTIDE SEQUENCE [LARGE SCALE GENOMIC DNA]</scope>
    <source>
        <strain evidence="2">S2</strain>
        <tissue evidence="2">Leaf</tissue>
    </source>
</reference>
<evidence type="ECO:0000313" key="3">
    <source>
        <dbReference type="Proteomes" id="UP000327157"/>
    </source>
</evidence>
<dbReference type="Proteomes" id="UP000327157">
    <property type="component" value="Unassembled WGS sequence"/>
</dbReference>
<keyword evidence="2" id="KW-0808">Transferase</keyword>
<dbReference type="GO" id="GO:0008168">
    <property type="term" value="F:methyltransferase activity"/>
    <property type="evidence" value="ECO:0007669"/>
    <property type="project" value="UniProtKB-KW"/>
</dbReference>
<keyword evidence="3" id="KW-1185">Reference proteome</keyword>
<protein>
    <submittedName>
        <fullName evidence="2">Protein arginine N-methyltransferase PRMT10-like</fullName>
    </submittedName>
</protein>
<feature type="region of interest" description="Disordered" evidence="1">
    <location>
        <begin position="69"/>
        <end position="88"/>
    </location>
</feature>
<keyword evidence="2" id="KW-0489">Methyltransferase</keyword>
<reference evidence="2 3" key="1">
    <citation type="submission" date="2019-09" db="EMBL/GenBank/DDBJ databases">
        <authorList>
            <person name="Ou C."/>
        </authorList>
    </citation>
    <scope>NUCLEOTIDE SEQUENCE [LARGE SCALE GENOMIC DNA]</scope>
    <source>
        <strain evidence="2">S2</strain>
        <tissue evidence="2">Leaf</tissue>
    </source>
</reference>
<evidence type="ECO:0000313" key="2">
    <source>
        <dbReference type="EMBL" id="KAB2621007.1"/>
    </source>
</evidence>
<sequence length="128" mass="13975">MLYLAMEVVLVLENGVVVSVHANSIGELLLLVVEEGVGAEVVGEVNAFLHRGAASVAIAGAALVPATGAVSDSSPCPQMEARRKKKETERGIEDVWRHLLTPMLKKRKRGEMLYHYFCLPPGFNRVHQ</sequence>
<proteinExistence type="predicted"/>
<gene>
    <name evidence="2" type="ORF">D8674_040210</name>
</gene>
<dbReference type="GO" id="GO:0032259">
    <property type="term" value="P:methylation"/>
    <property type="evidence" value="ECO:0007669"/>
    <property type="project" value="UniProtKB-KW"/>
</dbReference>
<dbReference type="EMBL" id="SMOL01000261">
    <property type="protein sequence ID" value="KAB2621007.1"/>
    <property type="molecule type" value="Genomic_DNA"/>
</dbReference>
<evidence type="ECO:0000256" key="1">
    <source>
        <dbReference type="SAM" id="MobiDB-lite"/>
    </source>
</evidence>
<comment type="caution">
    <text evidence="2">The sequence shown here is derived from an EMBL/GenBank/DDBJ whole genome shotgun (WGS) entry which is preliminary data.</text>
</comment>
<dbReference type="AlphaFoldDB" id="A0A5N5H107"/>
<name>A0A5N5H107_9ROSA</name>
<accession>A0A5N5H107</accession>
<organism evidence="2 3">
    <name type="scientific">Pyrus ussuriensis x Pyrus communis</name>
    <dbReference type="NCBI Taxonomy" id="2448454"/>
    <lineage>
        <taxon>Eukaryota</taxon>
        <taxon>Viridiplantae</taxon>
        <taxon>Streptophyta</taxon>
        <taxon>Embryophyta</taxon>
        <taxon>Tracheophyta</taxon>
        <taxon>Spermatophyta</taxon>
        <taxon>Magnoliopsida</taxon>
        <taxon>eudicotyledons</taxon>
        <taxon>Gunneridae</taxon>
        <taxon>Pentapetalae</taxon>
        <taxon>rosids</taxon>
        <taxon>fabids</taxon>
        <taxon>Rosales</taxon>
        <taxon>Rosaceae</taxon>
        <taxon>Amygdaloideae</taxon>
        <taxon>Maleae</taxon>
        <taxon>Pyrus</taxon>
    </lineage>
</organism>